<feature type="region of interest" description="Disordered" evidence="1">
    <location>
        <begin position="339"/>
        <end position="439"/>
    </location>
</feature>
<protein>
    <recommendedName>
        <fullName evidence="3">Rhodopsin domain-containing protein</fullName>
    </recommendedName>
</protein>
<keyword evidence="2" id="KW-0472">Membrane</keyword>
<feature type="transmembrane region" description="Helical" evidence="2">
    <location>
        <begin position="24"/>
        <end position="47"/>
    </location>
</feature>
<comment type="caution">
    <text evidence="4">The sequence shown here is derived from an EMBL/GenBank/DDBJ whole genome shotgun (WGS) entry which is preliminary data.</text>
</comment>
<feature type="region of interest" description="Disordered" evidence="1">
    <location>
        <begin position="281"/>
        <end position="307"/>
    </location>
</feature>
<feature type="compositionally biased region" description="Polar residues" evidence="1">
    <location>
        <begin position="594"/>
        <end position="621"/>
    </location>
</feature>
<dbReference type="PANTHER" id="PTHR39614:SF2">
    <property type="entry name" value="INTEGRAL MEMBRANE PROTEIN"/>
    <property type="match status" value="1"/>
</dbReference>
<dbReference type="PANTHER" id="PTHR39614">
    <property type="entry name" value="INTEGRAL MEMBRANE PROTEIN"/>
    <property type="match status" value="1"/>
</dbReference>
<feature type="compositionally biased region" description="Polar residues" evidence="1">
    <location>
        <begin position="477"/>
        <end position="487"/>
    </location>
</feature>
<evidence type="ECO:0000313" key="4">
    <source>
        <dbReference type="EMBL" id="KAK8237589.1"/>
    </source>
</evidence>
<sequence>MADQQGNLTVIAPPFEITATDLRGVLVVVASVTLSFVVTCLIIRVYLRSRTKDWRRDDSILALATLCCCCQGAAVFVMIHEGTGMVGVDDANLDRLGTANYAQQTLYLITLFLSKTAVVFLYLRLTVHRKRAIAIYCTFGLIVAWLVVSLVVLGIWCDPKQYWTLGDQCPQNLDWRWDIVGGIDMTTEAILFLIAVSMVVGLQMPLRTKMIIITVFSVRLPLIAASAARLHFIHALANSATPALEIASALVCSQFQLDFAVMTSTICCLGPFLRPFEDDSHASTTTGTLPSHYSGSHAADASLNRTKRRSRVVAAGALGPECGRLGGTDGLGPEWLSCAHHRPRPRRRDTMSNVDGLDDVDDDEVRLCDSSVDRRRSRGDAVPLATLRSATTSPRARGRRKHGHGHGRNASSLSVAAAGARSPPGSGCPSRSMSVASSAQRRTLGLCLGVSVGGGERERETPPLASPSPGLPSASSFNTQNNDSIDTPTRPPQHFSSSSALGLELRPDYFQHTTYAARDEEGPVSVSELDGVSLASGNSQRLIIAKTVVTVDVEEGPAVVGGGWAGTPGALGPQSPTLPQPGARNSRSSLHHGNPNNNTNLYTSDADTEAQQEQRQPSTAAARQEVDETQTRTSWQTTANPNTNANASSPTSLQPGTAF</sequence>
<feature type="domain" description="Rhodopsin" evidence="3">
    <location>
        <begin position="43"/>
        <end position="272"/>
    </location>
</feature>
<feature type="transmembrane region" description="Helical" evidence="2">
    <location>
        <begin position="185"/>
        <end position="204"/>
    </location>
</feature>
<feature type="compositionally biased region" description="Low complexity" evidence="1">
    <location>
        <begin position="416"/>
        <end position="432"/>
    </location>
</feature>
<organism evidence="4 5">
    <name type="scientific">Phyllosticta capitalensis</name>
    <dbReference type="NCBI Taxonomy" id="121624"/>
    <lineage>
        <taxon>Eukaryota</taxon>
        <taxon>Fungi</taxon>
        <taxon>Dikarya</taxon>
        <taxon>Ascomycota</taxon>
        <taxon>Pezizomycotina</taxon>
        <taxon>Dothideomycetes</taxon>
        <taxon>Dothideomycetes incertae sedis</taxon>
        <taxon>Botryosphaeriales</taxon>
        <taxon>Phyllostictaceae</taxon>
        <taxon>Phyllosticta</taxon>
    </lineage>
</organism>
<feature type="region of interest" description="Disordered" evidence="1">
    <location>
        <begin position="560"/>
        <end position="659"/>
    </location>
</feature>
<keyword evidence="5" id="KW-1185">Reference proteome</keyword>
<reference evidence="4 5" key="1">
    <citation type="submission" date="2024-04" db="EMBL/GenBank/DDBJ databases">
        <title>Phyllosticta paracitricarpa is synonymous to the EU quarantine fungus P. citricarpa based on phylogenomic analyses.</title>
        <authorList>
            <consortium name="Lawrence Berkeley National Laboratory"/>
            <person name="Van Ingen-Buijs V.A."/>
            <person name="Van Westerhoven A.C."/>
            <person name="Haridas S."/>
            <person name="Skiadas P."/>
            <person name="Martin F."/>
            <person name="Groenewald J.Z."/>
            <person name="Crous P.W."/>
            <person name="Seidl M.F."/>
        </authorList>
    </citation>
    <scope>NUCLEOTIDE SEQUENCE [LARGE SCALE GENOMIC DNA]</scope>
    <source>
        <strain evidence="4 5">CBS 123374</strain>
    </source>
</reference>
<feature type="compositionally biased region" description="Low complexity" evidence="1">
    <location>
        <begin position="637"/>
        <end position="652"/>
    </location>
</feature>
<dbReference type="Pfam" id="PF20684">
    <property type="entry name" value="Fung_rhodopsin"/>
    <property type="match status" value="1"/>
</dbReference>
<evidence type="ECO:0000259" key="3">
    <source>
        <dbReference type="Pfam" id="PF20684"/>
    </source>
</evidence>
<evidence type="ECO:0000256" key="1">
    <source>
        <dbReference type="SAM" id="MobiDB-lite"/>
    </source>
</evidence>
<dbReference type="Proteomes" id="UP001492380">
    <property type="component" value="Unassembled WGS sequence"/>
</dbReference>
<accession>A0ABR1YRH1</accession>
<proteinExistence type="predicted"/>
<feature type="transmembrane region" description="Helical" evidence="2">
    <location>
        <begin position="135"/>
        <end position="156"/>
    </location>
</feature>
<feature type="compositionally biased region" description="Basic and acidic residues" evidence="1">
    <location>
        <begin position="365"/>
        <end position="374"/>
    </location>
</feature>
<feature type="transmembrane region" description="Helical" evidence="2">
    <location>
        <begin position="105"/>
        <end position="123"/>
    </location>
</feature>
<gene>
    <name evidence="4" type="ORF">HDK90DRAFT_198469</name>
</gene>
<feature type="compositionally biased region" description="Basic residues" evidence="1">
    <location>
        <begin position="396"/>
        <end position="407"/>
    </location>
</feature>
<name>A0ABR1YRH1_9PEZI</name>
<feature type="transmembrane region" description="Helical" evidence="2">
    <location>
        <begin position="59"/>
        <end position="79"/>
    </location>
</feature>
<feature type="compositionally biased region" description="Polar residues" evidence="1">
    <location>
        <begin position="282"/>
        <end position="294"/>
    </location>
</feature>
<evidence type="ECO:0000313" key="5">
    <source>
        <dbReference type="Proteomes" id="UP001492380"/>
    </source>
</evidence>
<keyword evidence="2" id="KW-1133">Transmembrane helix</keyword>
<feature type="region of interest" description="Disordered" evidence="1">
    <location>
        <begin position="452"/>
        <end position="501"/>
    </location>
</feature>
<keyword evidence="2" id="KW-0812">Transmembrane</keyword>
<feature type="transmembrane region" description="Helical" evidence="2">
    <location>
        <begin position="211"/>
        <end position="232"/>
    </location>
</feature>
<dbReference type="EMBL" id="JBBWRZ010000004">
    <property type="protein sequence ID" value="KAK8237589.1"/>
    <property type="molecule type" value="Genomic_DNA"/>
</dbReference>
<dbReference type="InterPro" id="IPR049326">
    <property type="entry name" value="Rhodopsin_dom_fungi"/>
</dbReference>
<evidence type="ECO:0000256" key="2">
    <source>
        <dbReference type="SAM" id="Phobius"/>
    </source>
</evidence>